<evidence type="ECO:0000256" key="2">
    <source>
        <dbReference type="ARBA" id="ARBA00022833"/>
    </source>
</evidence>
<protein>
    <recommendedName>
        <fullName evidence="3">DNA gyrase inhibitor YacG</fullName>
    </recommendedName>
</protein>
<dbReference type="Pfam" id="PF03884">
    <property type="entry name" value="YacG"/>
    <property type="match status" value="1"/>
</dbReference>
<name>A0A398BR42_9RHOB</name>
<dbReference type="GO" id="GO:0006355">
    <property type="term" value="P:regulation of DNA-templated transcription"/>
    <property type="evidence" value="ECO:0007669"/>
    <property type="project" value="InterPro"/>
</dbReference>
<organism evidence="4 5">
    <name type="scientific">Gemmobacter lutimaris</name>
    <dbReference type="NCBI Taxonomy" id="2306023"/>
    <lineage>
        <taxon>Bacteria</taxon>
        <taxon>Pseudomonadati</taxon>
        <taxon>Pseudomonadota</taxon>
        <taxon>Alphaproteobacteria</taxon>
        <taxon>Rhodobacterales</taxon>
        <taxon>Paracoccaceae</taxon>
        <taxon>Gemmobacter</taxon>
    </lineage>
</organism>
<keyword evidence="2 3" id="KW-0862">Zinc</keyword>
<dbReference type="PANTHER" id="PTHR36150:SF1">
    <property type="entry name" value="DNA GYRASE INHIBITOR YACG"/>
    <property type="match status" value="1"/>
</dbReference>
<evidence type="ECO:0000256" key="1">
    <source>
        <dbReference type="ARBA" id="ARBA00022723"/>
    </source>
</evidence>
<dbReference type="HAMAP" id="MF_00649">
    <property type="entry name" value="DNA_gyrase_inhibitor_YacG"/>
    <property type="match status" value="1"/>
</dbReference>
<dbReference type="EMBL" id="QXXQ01000002">
    <property type="protein sequence ID" value="RID93279.1"/>
    <property type="molecule type" value="Genomic_DNA"/>
</dbReference>
<reference evidence="4 5" key="1">
    <citation type="submission" date="2018-09" db="EMBL/GenBank/DDBJ databases">
        <title>Gemmobacter lutimaris sp. nov., a marine bacterium isolated from tidal flat.</title>
        <authorList>
            <person name="Lee D.W."/>
            <person name="Yoo Y."/>
            <person name="Kim J.-J."/>
            <person name="Kim B.S."/>
        </authorList>
    </citation>
    <scope>NUCLEOTIDE SEQUENCE [LARGE SCALE GENOMIC DNA]</scope>
    <source>
        <strain evidence="4 5">YJ-T1-11</strain>
    </source>
</reference>
<dbReference type="AlphaFoldDB" id="A0A398BR42"/>
<feature type="binding site" evidence="3">
    <location>
        <position position="3"/>
    </location>
    <ligand>
        <name>Zn(2+)</name>
        <dbReference type="ChEBI" id="CHEBI:29105"/>
    </ligand>
</feature>
<evidence type="ECO:0000313" key="4">
    <source>
        <dbReference type="EMBL" id="RID93279.1"/>
    </source>
</evidence>
<evidence type="ECO:0000256" key="3">
    <source>
        <dbReference type="HAMAP-Rule" id="MF_00649"/>
    </source>
</evidence>
<comment type="caution">
    <text evidence="4">The sequence shown here is derived from an EMBL/GenBank/DDBJ whole genome shotgun (WGS) entry which is preliminary data.</text>
</comment>
<dbReference type="GO" id="GO:0008270">
    <property type="term" value="F:zinc ion binding"/>
    <property type="evidence" value="ECO:0007669"/>
    <property type="project" value="UniProtKB-UniRule"/>
</dbReference>
<dbReference type="PANTHER" id="PTHR36150">
    <property type="entry name" value="DNA GYRASE INHIBITOR YACG"/>
    <property type="match status" value="1"/>
</dbReference>
<keyword evidence="1 3" id="KW-0479">Metal-binding</keyword>
<dbReference type="GO" id="GO:0008657">
    <property type="term" value="F:DNA topoisomerase type II (double strand cut, ATP-hydrolyzing) inhibitor activity"/>
    <property type="evidence" value="ECO:0007669"/>
    <property type="project" value="UniProtKB-UniRule"/>
</dbReference>
<sequence length="56" mass="6164">MSCPICGKPAMEEYRPFCCKRCADIDLGRWLKGGYVIPGAAQEEDDPAPSVEPPKH</sequence>
<dbReference type="Gene3D" id="3.30.50.10">
    <property type="entry name" value="Erythroid Transcription Factor GATA-1, subunit A"/>
    <property type="match status" value="1"/>
</dbReference>
<feature type="binding site" evidence="3">
    <location>
        <position position="18"/>
    </location>
    <ligand>
        <name>Zn(2+)</name>
        <dbReference type="ChEBI" id="CHEBI:29105"/>
    </ligand>
</feature>
<comment type="subunit">
    <text evidence="3">Interacts with GyrB.</text>
</comment>
<keyword evidence="5" id="KW-1185">Reference proteome</keyword>
<dbReference type="Proteomes" id="UP000266649">
    <property type="component" value="Unassembled WGS sequence"/>
</dbReference>
<proteinExistence type="inferred from homology"/>
<comment type="function">
    <text evidence="3">Inhibits all the catalytic activities of DNA gyrase by preventing its interaction with DNA. Acts by binding directly to the C-terminal domain of GyrB, which probably disrupts DNA binding by the gyrase.</text>
</comment>
<accession>A0A398BR42</accession>
<feature type="binding site" evidence="3">
    <location>
        <position position="6"/>
    </location>
    <ligand>
        <name>Zn(2+)</name>
        <dbReference type="ChEBI" id="CHEBI:29105"/>
    </ligand>
</feature>
<dbReference type="InterPro" id="IPR005584">
    <property type="entry name" value="DNA_gyrase_inhibitor_YacG"/>
</dbReference>
<dbReference type="OrthoDB" id="9809663at2"/>
<evidence type="ECO:0000313" key="5">
    <source>
        <dbReference type="Proteomes" id="UP000266649"/>
    </source>
</evidence>
<dbReference type="SUPFAM" id="SSF57716">
    <property type="entry name" value="Glucocorticoid receptor-like (DNA-binding domain)"/>
    <property type="match status" value="1"/>
</dbReference>
<dbReference type="RefSeq" id="WP_119133916.1">
    <property type="nucleotide sequence ID" value="NZ_QXXQ01000002.1"/>
</dbReference>
<comment type="similarity">
    <text evidence="3">Belongs to the DNA gyrase inhibitor YacG family.</text>
</comment>
<comment type="cofactor">
    <cofactor evidence="3">
        <name>Zn(2+)</name>
        <dbReference type="ChEBI" id="CHEBI:29105"/>
    </cofactor>
    <text evidence="3">Binds 1 zinc ion.</text>
</comment>
<gene>
    <name evidence="3 4" type="primary">yacG</name>
    <name evidence="4" type="ORF">D2N39_06485</name>
</gene>
<feature type="binding site" evidence="3">
    <location>
        <position position="22"/>
    </location>
    <ligand>
        <name>Zn(2+)</name>
        <dbReference type="ChEBI" id="CHEBI:29105"/>
    </ligand>
</feature>
<dbReference type="InterPro" id="IPR013088">
    <property type="entry name" value="Znf_NHR/GATA"/>
</dbReference>